<evidence type="ECO:0000313" key="1">
    <source>
        <dbReference type="EMBL" id="KFF11294.1"/>
    </source>
</evidence>
<accession>A0A086A3N0</accession>
<evidence type="ECO:0000313" key="2">
    <source>
        <dbReference type="Proteomes" id="UP000028705"/>
    </source>
</evidence>
<gene>
    <name evidence="1" type="ORF">IW15_16210</name>
</gene>
<name>A0A086A3N0_9FLAO</name>
<keyword evidence="2" id="KW-1185">Reference proteome</keyword>
<proteinExistence type="predicted"/>
<sequence length="147" mass="16463">MLKYTDKVSAAYLIPLLQVKIELILHLSSQEVKMYLKKSSYSMKKASGMLLLLCSFFNINAQLYIGTGGSLHVKDSILFQTEKKNSPVLFYVEDITTVHNPELISNIKVVVLSSPIQEKSSPASFAKAVRKSKNKKTDKKVLKLIAK</sequence>
<dbReference type="EMBL" id="JPRH01000007">
    <property type="protein sequence ID" value="KFF11294.1"/>
    <property type="molecule type" value="Genomic_DNA"/>
</dbReference>
<organism evidence="1 2">
    <name type="scientific">Chryseobacterium soli</name>
    <dbReference type="NCBI Taxonomy" id="445961"/>
    <lineage>
        <taxon>Bacteria</taxon>
        <taxon>Pseudomonadati</taxon>
        <taxon>Bacteroidota</taxon>
        <taxon>Flavobacteriia</taxon>
        <taxon>Flavobacteriales</taxon>
        <taxon>Weeksellaceae</taxon>
        <taxon>Chryseobacterium group</taxon>
        <taxon>Chryseobacterium</taxon>
    </lineage>
</organism>
<protein>
    <submittedName>
        <fullName evidence="1">Uncharacterized protein</fullName>
    </submittedName>
</protein>
<reference evidence="1 2" key="1">
    <citation type="submission" date="2014-07" db="EMBL/GenBank/DDBJ databases">
        <title>Genome of Chryseobacterium soli DSM 19298.</title>
        <authorList>
            <person name="Stropko S.J."/>
            <person name="Pipes S.E."/>
            <person name="Newman J."/>
        </authorList>
    </citation>
    <scope>NUCLEOTIDE SEQUENCE [LARGE SCALE GENOMIC DNA]</scope>
    <source>
        <strain evidence="1 2">DSM 19298</strain>
    </source>
</reference>
<dbReference type="AlphaFoldDB" id="A0A086A3N0"/>
<dbReference type="Proteomes" id="UP000028705">
    <property type="component" value="Unassembled WGS sequence"/>
</dbReference>
<comment type="caution">
    <text evidence="1">The sequence shown here is derived from an EMBL/GenBank/DDBJ whole genome shotgun (WGS) entry which is preliminary data.</text>
</comment>